<evidence type="ECO:0008006" key="9">
    <source>
        <dbReference type="Google" id="ProtNLM"/>
    </source>
</evidence>
<protein>
    <recommendedName>
        <fullName evidence="9">DUF86 domain-containing protein</fullName>
    </recommendedName>
</protein>
<evidence type="ECO:0000256" key="6">
    <source>
        <dbReference type="ARBA" id="ARBA00024207"/>
    </source>
</evidence>
<keyword evidence="1" id="KW-0597">Phosphoprotein</keyword>
<dbReference type="AlphaFoldDB" id="A0A1F4R8W3"/>
<evidence type="ECO:0000313" key="7">
    <source>
        <dbReference type="EMBL" id="OGC04617.1"/>
    </source>
</evidence>
<name>A0A1F4R8W3_UNCSA</name>
<comment type="similarity">
    <text evidence="6">Belongs to the HepT RNase toxin family.</text>
</comment>
<keyword evidence="4" id="KW-0547">Nucleotide-binding</keyword>
<gene>
    <name evidence="7" type="ORF">A3H38_03040</name>
</gene>
<evidence type="ECO:0000256" key="1">
    <source>
        <dbReference type="ARBA" id="ARBA00022553"/>
    </source>
</evidence>
<dbReference type="GO" id="GO:0110001">
    <property type="term" value="C:toxin-antitoxin complex"/>
    <property type="evidence" value="ECO:0007669"/>
    <property type="project" value="InterPro"/>
</dbReference>
<dbReference type="GO" id="GO:0000166">
    <property type="term" value="F:nucleotide binding"/>
    <property type="evidence" value="ECO:0007669"/>
    <property type="project" value="UniProtKB-KW"/>
</dbReference>
<evidence type="ECO:0000256" key="5">
    <source>
        <dbReference type="ARBA" id="ARBA00022801"/>
    </source>
</evidence>
<keyword evidence="3" id="KW-0540">Nuclease</keyword>
<keyword evidence="2" id="KW-1277">Toxin-antitoxin system</keyword>
<dbReference type="InterPro" id="IPR008201">
    <property type="entry name" value="HepT-like"/>
</dbReference>
<keyword evidence="5" id="KW-0378">Hydrolase</keyword>
<evidence type="ECO:0000313" key="8">
    <source>
        <dbReference type="Proteomes" id="UP000176938"/>
    </source>
</evidence>
<evidence type="ECO:0000256" key="4">
    <source>
        <dbReference type="ARBA" id="ARBA00022741"/>
    </source>
</evidence>
<evidence type="ECO:0000256" key="3">
    <source>
        <dbReference type="ARBA" id="ARBA00022722"/>
    </source>
</evidence>
<dbReference type="PANTHER" id="PTHR34139:SF1">
    <property type="entry name" value="RNASE MJ1380-RELATED"/>
    <property type="match status" value="1"/>
</dbReference>
<comment type="caution">
    <text evidence="7">The sequence shown here is derived from an EMBL/GenBank/DDBJ whole genome shotgun (WGS) entry which is preliminary data.</text>
</comment>
<evidence type="ECO:0000256" key="2">
    <source>
        <dbReference type="ARBA" id="ARBA00022649"/>
    </source>
</evidence>
<reference evidence="7 8" key="1">
    <citation type="journal article" date="2016" name="Nat. Commun.">
        <title>Thousands of microbial genomes shed light on interconnected biogeochemical processes in an aquifer system.</title>
        <authorList>
            <person name="Anantharaman K."/>
            <person name="Brown C.T."/>
            <person name="Hug L.A."/>
            <person name="Sharon I."/>
            <person name="Castelle C.J."/>
            <person name="Probst A.J."/>
            <person name="Thomas B.C."/>
            <person name="Singh A."/>
            <person name="Wilkins M.J."/>
            <person name="Karaoz U."/>
            <person name="Brodie E.L."/>
            <person name="Williams K.H."/>
            <person name="Hubbard S.S."/>
            <person name="Banfield J.F."/>
        </authorList>
    </citation>
    <scope>NUCLEOTIDE SEQUENCE [LARGE SCALE GENOMIC DNA]</scope>
</reference>
<dbReference type="GO" id="GO:0004540">
    <property type="term" value="F:RNA nuclease activity"/>
    <property type="evidence" value="ECO:0007669"/>
    <property type="project" value="InterPro"/>
</dbReference>
<dbReference type="Pfam" id="PF01934">
    <property type="entry name" value="HepT-like"/>
    <property type="match status" value="1"/>
</dbReference>
<dbReference type="EMBL" id="METP01000048">
    <property type="protein sequence ID" value="OGC04617.1"/>
    <property type="molecule type" value="Genomic_DNA"/>
</dbReference>
<dbReference type="InterPro" id="IPR051813">
    <property type="entry name" value="HepT_RNase_toxin"/>
</dbReference>
<dbReference type="InterPro" id="IPR037038">
    <property type="entry name" value="HepT-like_sf"/>
</dbReference>
<accession>A0A1F4R8W3</accession>
<dbReference type="Gene3D" id="1.20.120.580">
    <property type="entry name" value="bsu32300-like"/>
    <property type="match status" value="1"/>
</dbReference>
<sequence length="113" mass="13313">MKHDGVYLRHILDEIVYLVNESSTISPEEFLKNETLKRAFSRSLEIIGEAAKHLSSSLREKHAKVEWGQITGLRDKLIHHYFGVDWDLLWDIVRNKLPEFRQQIESILNELTE</sequence>
<organism evidence="7 8">
    <name type="scientific">candidate division WOR-1 bacterium RIFCSPLOWO2_02_FULL_46_20</name>
    <dbReference type="NCBI Taxonomy" id="1802567"/>
    <lineage>
        <taxon>Bacteria</taxon>
        <taxon>Bacillati</taxon>
        <taxon>Saganbacteria</taxon>
    </lineage>
</organism>
<dbReference type="PANTHER" id="PTHR34139">
    <property type="entry name" value="UPF0331 PROTEIN MJ0127"/>
    <property type="match status" value="1"/>
</dbReference>
<dbReference type="GO" id="GO:0016787">
    <property type="term" value="F:hydrolase activity"/>
    <property type="evidence" value="ECO:0007669"/>
    <property type="project" value="UniProtKB-KW"/>
</dbReference>
<proteinExistence type="inferred from homology"/>
<dbReference type="Proteomes" id="UP000176938">
    <property type="component" value="Unassembled WGS sequence"/>
</dbReference>